<dbReference type="Proteomes" id="UP000092024">
    <property type="component" value="Unassembled WGS sequence"/>
</dbReference>
<evidence type="ECO:0000313" key="4">
    <source>
        <dbReference type="Proteomes" id="UP000092024"/>
    </source>
</evidence>
<dbReference type="PANTHER" id="PTHR46558:SF4">
    <property type="entry name" value="DNA-BIDING PHAGE PROTEIN"/>
    <property type="match status" value="1"/>
</dbReference>
<dbReference type="STRING" id="1844972.A7K91_10995"/>
<dbReference type="GO" id="GO:0003677">
    <property type="term" value="F:DNA binding"/>
    <property type="evidence" value="ECO:0007669"/>
    <property type="project" value="UniProtKB-KW"/>
</dbReference>
<feature type="domain" description="HTH cro/C1-type" evidence="2">
    <location>
        <begin position="23"/>
        <end position="77"/>
    </location>
</feature>
<keyword evidence="4" id="KW-1185">Reference proteome</keyword>
<dbReference type="PROSITE" id="PS50943">
    <property type="entry name" value="HTH_CROC1"/>
    <property type="match status" value="1"/>
</dbReference>
<evidence type="ECO:0000256" key="1">
    <source>
        <dbReference type="ARBA" id="ARBA00023125"/>
    </source>
</evidence>
<dbReference type="AlphaFoldDB" id="A0A1A5YTT6"/>
<dbReference type="PANTHER" id="PTHR46558">
    <property type="entry name" value="TRACRIPTIONAL REGULATORY PROTEIN-RELATED-RELATED"/>
    <property type="match status" value="1"/>
</dbReference>
<organism evidence="3 4">
    <name type="scientific">Paenibacillus oryzae</name>
    <dbReference type="NCBI Taxonomy" id="1844972"/>
    <lineage>
        <taxon>Bacteria</taxon>
        <taxon>Bacillati</taxon>
        <taxon>Bacillota</taxon>
        <taxon>Bacilli</taxon>
        <taxon>Bacillales</taxon>
        <taxon>Paenibacillaceae</taxon>
        <taxon>Paenibacillus</taxon>
    </lineage>
</organism>
<protein>
    <submittedName>
        <fullName evidence="3">Transcriptional regulator</fullName>
    </submittedName>
</protein>
<evidence type="ECO:0000259" key="2">
    <source>
        <dbReference type="PROSITE" id="PS50943"/>
    </source>
</evidence>
<name>A0A1A5YTT6_9BACL</name>
<evidence type="ECO:0000313" key="3">
    <source>
        <dbReference type="EMBL" id="OBR69032.1"/>
    </source>
</evidence>
<dbReference type="InterPro" id="IPR001387">
    <property type="entry name" value="Cro/C1-type_HTH"/>
</dbReference>
<dbReference type="SUPFAM" id="SSF47413">
    <property type="entry name" value="lambda repressor-like DNA-binding domains"/>
    <property type="match status" value="1"/>
</dbReference>
<accession>A0A1A5YTT6</accession>
<proteinExistence type="predicted"/>
<reference evidence="3 4" key="1">
    <citation type="submission" date="2016-05" db="EMBL/GenBank/DDBJ databases">
        <title>Paenibacillus oryzae. sp. nov., isolated from the rice root.</title>
        <authorList>
            <person name="Zhang J."/>
            <person name="Zhang X."/>
        </authorList>
    </citation>
    <scope>NUCLEOTIDE SEQUENCE [LARGE SCALE GENOMIC DNA]</scope>
    <source>
        <strain evidence="3 4">1DrF-4</strain>
    </source>
</reference>
<gene>
    <name evidence="3" type="ORF">A7K91_10995</name>
</gene>
<dbReference type="Pfam" id="PF01381">
    <property type="entry name" value="HTH_3"/>
    <property type="match status" value="1"/>
</dbReference>
<keyword evidence="1" id="KW-0238">DNA-binding</keyword>
<dbReference type="CDD" id="cd00093">
    <property type="entry name" value="HTH_XRE"/>
    <property type="match status" value="1"/>
</dbReference>
<dbReference type="SMART" id="SM00530">
    <property type="entry name" value="HTH_XRE"/>
    <property type="match status" value="1"/>
</dbReference>
<dbReference type="OrthoDB" id="9808239at2"/>
<sequence>MYEIYYTLDKGGSHLTELLSNNIYMLRAERRWSQKHLADLVGVSRQTIVSLEANRYNPSLVLAFKIAEVFEVGIEEVFQYLPQQQKGDE</sequence>
<comment type="caution">
    <text evidence="3">The sequence shown here is derived from an EMBL/GenBank/DDBJ whole genome shotgun (WGS) entry which is preliminary data.</text>
</comment>
<dbReference type="EMBL" id="LYPA01000022">
    <property type="protein sequence ID" value="OBR69032.1"/>
    <property type="molecule type" value="Genomic_DNA"/>
</dbReference>
<dbReference type="InterPro" id="IPR010982">
    <property type="entry name" value="Lambda_DNA-bd_dom_sf"/>
</dbReference>
<dbReference type="Gene3D" id="1.10.260.40">
    <property type="entry name" value="lambda repressor-like DNA-binding domains"/>
    <property type="match status" value="1"/>
</dbReference>